<dbReference type="EMBL" id="JAPUUL010001040">
    <property type="protein sequence ID" value="KAJ8128524.1"/>
    <property type="molecule type" value="Genomic_DNA"/>
</dbReference>
<proteinExistence type="predicted"/>
<accession>A0ACC2JM06</accession>
<protein>
    <submittedName>
        <fullName evidence="1">Uncharacterized protein</fullName>
    </submittedName>
</protein>
<comment type="caution">
    <text evidence="1">The sequence shown here is derived from an EMBL/GenBank/DDBJ whole genome shotgun (WGS) entry which is preliminary data.</text>
</comment>
<gene>
    <name evidence="1" type="ORF">O1611_g5110</name>
</gene>
<organism evidence="1 2">
    <name type="scientific">Lasiodiplodia mahajangana</name>
    <dbReference type="NCBI Taxonomy" id="1108764"/>
    <lineage>
        <taxon>Eukaryota</taxon>
        <taxon>Fungi</taxon>
        <taxon>Dikarya</taxon>
        <taxon>Ascomycota</taxon>
        <taxon>Pezizomycotina</taxon>
        <taxon>Dothideomycetes</taxon>
        <taxon>Dothideomycetes incertae sedis</taxon>
        <taxon>Botryosphaeriales</taxon>
        <taxon>Botryosphaeriaceae</taxon>
        <taxon>Lasiodiplodia</taxon>
    </lineage>
</organism>
<evidence type="ECO:0000313" key="2">
    <source>
        <dbReference type="Proteomes" id="UP001153332"/>
    </source>
</evidence>
<name>A0ACC2JM06_9PEZI</name>
<evidence type="ECO:0000313" key="1">
    <source>
        <dbReference type="EMBL" id="KAJ8128524.1"/>
    </source>
</evidence>
<reference evidence="1" key="1">
    <citation type="submission" date="2022-12" db="EMBL/GenBank/DDBJ databases">
        <title>Genome Sequence of Lasiodiplodia mahajangana.</title>
        <authorList>
            <person name="Buettner E."/>
        </authorList>
    </citation>
    <scope>NUCLEOTIDE SEQUENCE</scope>
    <source>
        <strain evidence="1">VT137</strain>
    </source>
</reference>
<keyword evidence="2" id="KW-1185">Reference proteome</keyword>
<dbReference type="Proteomes" id="UP001153332">
    <property type="component" value="Unassembled WGS sequence"/>
</dbReference>
<sequence>MEPFKLSLSNGGTVAGILSLPPRSTSPLEYRPLVVGLHGSTYDCHYFNADPKHTASISSTGFGIPFISIDRPCYGGTSSFLPIPEGSSFPQETGSWLHHYILPALWSKFGVPNGCNCIVLLCHSLGAISGIVTAAMHAQDEKPQYPLGGIIISGIGDEQHPYMKENPISEPNNPPHHHRIPIPHKDAMMFQPETFHPDILQHSERLDSPAPFAEFEGLTNHWLPSWADQWASHVKAPVMFALAERDCFFVVTEECVRRCASAFVNSVRVDSSLVKNAPHCLELSYWSQGWYARCFGFAVECSASFALSNR</sequence>